<protein>
    <recommendedName>
        <fullName evidence="7">Ima1 N-terminal domain-containing protein</fullName>
    </recommendedName>
</protein>
<dbReference type="STRING" id="703135.A0A2A9NYU8"/>
<dbReference type="EMBL" id="KZ301969">
    <property type="protein sequence ID" value="PFH54814.1"/>
    <property type="molecule type" value="Genomic_DNA"/>
</dbReference>
<feature type="transmembrane region" description="Helical" evidence="6">
    <location>
        <begin position="264"/>
        <end position="283"/>
    </location>
</feature>
<keyword evidence="2 6" id="KW-0812">Transmembrane</keyword>
<dbReference type="InterPro" id="IPR018617">
    <property type="entry name" value="Ima1_N"/>
</dbReference>
<gene>
    <name evidence="8" type="ORF">AMATHDRAFT_134874</name>
</gene>
<feature type="transmembrane region" description="Helical" evidence="6">
    <location>
        <begin position="487"/>
        <end position="507"/>
    </location>
</feature>
<reference evidence="8 9" key="1">
    <citation type="submission" date="2014-02" db="EMBL/GenBank/DDBJ databases">
        <title>Transposable element dynamics among asymbiotic and ectomycorrhizal Amanita fungi.</title>
        <authorList>
            <consortium name="DOE Joint Genome Institute"/>
            <person name="Hess J."/>
            <person name="Skrede I."/>
            <person name="Wolfe B."/>
            <person name="LaButti K."/>
            <person name="Ohm R.A."/>
            <person name="Grigoriev I.V."/>
            <person name="Pringle A."/>
        </authorList>
    </citation>
    <scope>NUCLEOTIDE SEQUENCE [LARGE SCALE GENOMIC DNA]</scope>
    <source>
        <strain evidence="8 9">SKay4041</strain>
    </source>
</reference>
<dbReference type="GO" id="GO:0005637">
    <property type="term" value="C:nuclear inner membrane"/>
    <property type="evidence" value="ECO:0007669"/>
    <property type="project" value="UniProtKB-SubCell"/>
</dbReference>
<comment type="subcellular location">
    <subcellularLocation>
        <location evidence="1">Nucleus inner membrane</location>
        <topology evidence="1">Multi-pass membrane protein</topology>
    </subcellularLocation>
</comment>
<keyword evidence="4 6" id="KW-0472">Membrane</keyword>
<feature type="domain" description="Ima1 N-terminal" evidence="7">
    <location>
        <begin position="11"/>
        <end position="139"/>
    </location>
</feature>
<dbReference type="GO" id="GO:0071765">
    <property type="term" value="P:nuclear inner membrane organization"/>
    <property type="evidence" value="ECO:0007669"/>
    <property type="project" value="InterPro"/>
</dbReference>
<dbReference type="PANTHER" id="PTHR28538">
    <property type="entry name" value="INTEGRAL INNER NUCLEAR MEMBRANE PROTEIN IMA1"/>
    <property type="match status" value="1"/>
</dbReference>
<evidence type="ECO:0000256" key="3">
    <source>
        <dbReference type="ARBA" id="ARBA00022989"/>
    </source>
</evidence>
<evidence type="ECO:0000259" key="7">
    <source>
        <dbReference type="Pfam" id="PF09779"/>
    </source>
</evidence>
<dbReference type="AlphaFoldDB" id="A0A2A9NYU8"/>
<dbReference type="GO" id="GO:0044732">
    <property type="term" value="C:mitotic spindle pole body"/>
    <property type="evidence" value="ECO:0007669"/>
    <property type="project" value="TreeGrafter"/>
</dbReference>
<dbReference type="Proteomes" id="UP000242287">
    <property type="component" value="Unassembled WGS sequence"/>
</dbReference>
<dbReference type="Pfam" id="PF09779">
    <property type="entry name" value="Ima1_N"/>
    <property type="match status" value="1"/>
</dbReference>
<accession>A0A2A9NYU8</accession>
<evidence type="ECO:0000256" key="5">
    <source>
        <dbReference type="ARBA" id="ARBA00023242"/>
    </source>
</evidence>
<dbReference type="PANTHER" id="PTHR28538:SF1">
    <property type="entry name" value="INTEGRAL INNER NUCLEAR MEMBRANE PROTEIN IMA1"/>
    <property type="match status" value="1"/>
</dbReference>
<feature type="transmembrane region" description="Helical" evidence="6">
    <location>
        <begin position="193"/>
        <end position="213"/>
    </location>
</feature>
<evidence type="ECO:0000256" key="1">
    <source>
        <dbReference type="ARBA" id="ARBA00004473"/>
    </source>
</evidence>
<dbReference type="GO" id="GO:0034992">
    <property type="term" value="C:microtubule organizing center attachment site"/>
    <property type="evidence" value="ECO:0007669"/>
    <property type="project" value="TreeGrafter"/>
</dbReference>
<organism evidence="8 9">
    <name type="scientific">Amanita thiersii Skay4041</name>
    <dbReference type="NCBI Taxonomy" id="703135"/>
    <lineage>
        <taxon>Eukaryota</taxon>
        <taxon>Fungi</taxon>
        <taxon>Dikarya</taxon>
        <taxon>Basidiomycota</taxon>
        <taxon>Agaricomycotina</taxon>
        <taxon>Agaricomycetes</taxon>
        <taxon>Agaricomycetidae</taxon>
        <taxon>Agaricales</taxon>
        <taxon>Pluteineae</taxon>
        <taxon>Amanitaceae</taxon>
        <taxon>Amanita</taxon>
    </lineage>
</organism>
<evidence type="ECO:0000313" key="9">
    <source>
        <dbReference type="Proteomes" id="UP000242287"/>
    </source>
</evidence>
<keyword evidence="9" id="KW-1185">Reference proteome</keyword>
<evidence type="ECO:0000256" key="2">
    <source>
        <dbReference type="ARBA" id="ARBA00022692"/>
    </source>
</evidence>
<dbReference type="GO" id="GO:0034506">
    <property type="term" value="C:chromosome, centromeric core domain"/>
    <property type="evidence" value="ECO:0007669"/>
    <property type="project" value="TreeGrafter"/>
</dbReference>
<dbReference type="OrthoDB" id="5966927at2759"/>
<sequence>MSALFRRNSNLRCFFCNAAQTISINPRNFRCHSCACWNRYDDSGEIISDDPAMHDESLNSHSFARRGSPSKDRIPTPYGKGPFCHSCQTNQMLLINLLSSYLPPPDNPDYHRRLARLPEYRESLHQRYPPVCESCLPAVEEEIRKKDHMARTNALGGWLKKSRGKDQQRRVSGPSKSRDHFTFEMIAWHFRGLLWGISLLTTVLGYATVALQFQTPRTLITMQPILPLLVILSLLWTVWDPTYSSYKNAQLQGRDVRVSGKRSYIILQMTVWVLRLLTSTLLVLRHYEMLADALQLYIPYTQFYFIVVLFVEILVFISSLFVLRLQHPPAIRLIDSRTSISAISRSTTPMVGTITRSTTPAGSLVTQEPDLSSLTLSSKPVMKSVNPVFGHPSLLSTSVPHDGDTDEMDWVPTDPVALSAFQKGKQRATSDDESWIRPQKFFAPEQPTGLEGLFEKTRLVDDTPDSVSSNQLSQVQTRLQLHLHSWWRIYFISFIPALLGVVFRWWFTRQRIIVESQ</sequence>
<name>A0A2A9NYU8_9AGAR</name>
<evidence type="ECO:0000256" key="4">
    <source>
        <dbReference type="ARBA" id="ARBA00023136"/>
    </source>
</evidence>
<evidence type="ECO:0000313" key="8">
    <source>
        <dbReference type="EMBL" id="PFH54814.1"/>
    </source>
</evidence>
<keyword evidence="5" id="KW-0539">Nucleus</keyword>
<feature type="transmembrane region" description="Helical" evidence="6">
    <location>
        <begin position="303"/>
        <end position="323"/>
    </location>
</feature>
<keyword evidence="3 6" id="KW-1133">Transmembrane helix</keyword>
<feature type="transmembrane region" description="Helical" evidence="6">
    <location>
        <begin position="225"/>
        <end position="243"/>
    </location>
</feature>
<evidence type="ECO:0000256" key="6">
    <source>
        <dbReference type="SAM" id="Phobius"/>
    </source>
</evidence>
<proteinExistence type="predicted"/>
<dbReference type="InterPro" id="IPR042321">
    <property type="entry name" value="Ima1"/>
</dbReference>